<feature type="signal peptide" evidence="1">
    <location>
        <begin position="1"/>
        <end position="26"/>
    </location>
</feature>
<dbReference type="Proteomes" id="UP001596108">
    <property type="component" value="Unassembled WGS sequence"/>
</dbReference>
<dbReference type="Gene3D" id="2.60.40.10">
    <property type="entry name" value="Immunoglobulins"/>
    <property type="match status" value="1"/>
</dbReference>
<organism evidence="3 4">
    <name type="scientific">Cohnella yongneupensis</name>
    <dbReference type="NCBI Taxonomy" id="425006"/>
    <lineage>
        <taxon>Bacteria</taxon>
        <taxon>Bacillati</taxon>
        <taxon>Bacillota</taxon>
        <taxon>Bacilli</taxon>
        <taxon>Bacillales</taxon>
        <taxon>Paenibacillaceae</taxon>
        <taxon>Cohnella</taxon>
    </lineage>
</organism>
<gene>
    <name evidence="3" type="ORF">ACFPQ4_00510</name>
</gene>
<name>A0ABW0QWF7_9BACL</name>
<accession>A0ABW0QWF7</accession>
<dbReference type="SMART" id="SM00060">
    <property type="entry name" value="FN3"/>
    <property type="match status" value="2"/>
</dbReference>
<evidence type="ECO:0000256" key="1">
    <source>
        <dbReference type="SAM" id="SignalP"/>
    </source>
</evidence>
<dbReference type="RefSeq" id="WP_378109746.1">
    <property type="nucleotide sequence ID" value="NZ_JBHSNC010000001.1"/>
</dbReference>
<dbReference type="InterPro" id="IPR036116">
    <property type="entry name" value="FN3_sf"/>
</dbReference>
<proteinExistence type="predicted"/>
<comment type="caution">
    <text evidence="3">The sequence shown here is derived from an EMBL/GenBank/DDBJ whole genome shotgun (WGS) entry which is preliminary data.</text>
</comment>
<feature type="chain" id="PRO_5047068292" description="Fibronectin type-III domain-containing protein" evidence="1">
    <location>
        <begin position="27"/>
        <end position="270"/>
    </location>
</feature>
<keyword evidence="1" id="KW-0732">Signal</keyword>
<dbReference type="EMBL" id="JBHSNC010000001">
    <property type="protein sequence ID" value="MFC5527942.1"/>
    <property type="molecule type" value="Genomic_DNA"/>
</dbReference>
<keyword evidence="4" id="KW-1185">Reference proteome</keyword>
<dbReference type="SUPFAM" id="SSF49265">
    <property type="entry name" value="Fibronectin type III"/>
    <property type="match status" value="1"/>
</dbReference>
<protein>
    <recommendedName>
        <fullName evidence="2">Fibronectin type-III domain-containing protein</fullName>
    </recommendedName>
</protein>
<sequence>MRSRMFKLMLALMVAVMLVPVISAQAATNLTANNITNSSVTLNWTLQSGETTVQINKNGVYQATIAGSTYVATGLSTCTSYTFDVIGSGTFGSLSKTVTTAGCPTAPVITYSATWSQINLSWTASNAVSYEILRNDNHVNTVTGTSTTITTNPSLAEKITIIAKNSTGQTASSTVWVSTPQYTGSVSGTAYGQVKLNAFLRNSDSLYSQSIYIELYRNGTWVSETIVTLNAGQSLTGTYTLATGQPYDNYTAQIHSPKVAAYSLSLTGQY</sequence>
<dbReference type="InterPro" id="IPR013783">
    <property type="entry name" value="Ig-like_fold"/>
</dbReference>
<feature type="domain" description="Fibronectin type-III" evidence="2">
    <location>
        <begin position="101"/>
        <end position="170"/>
    </location>
</feature>
<feature type="domain" description="Fibronectin type-III" evidence="2">
    <location>
        <begin position="24"/>
        <end position="94"/>
    </location>
</feature>
<evidence type="ECO:0000259" key="2">
    <source>
        <dbReference type="SMART" id="SM00060"/>
    </source>
</evidence>
<evidence type="ECO:0000313" key="3">
    <source>
        <dbReference type="EMBL" id="MFC5527942.1"/>
    </source>
</evidence>
<evidence type="ECO:0000313" key="4">
    <source>
        <dbReference type="Proteomes" id="UP001596108"/>
    </source>
</evidence>
<dbReference type="InterPro" id="IPR003961">
    <property type="entry name" value="FN3_dom"/>
</dbReference>
<reference evidence="4" key="1">
    <citation type="journal article" date="2019" name="Int. J. Syst. Evol. Microbiol.">
        <title>The Global Catalogue of Microorganisms (GCM) 10K type strain sequencing project: providing services to taxonomists for standard genome sequencing and annotation.</title>
        <authorList>
            <consortium name="The Broad Institute Genomics Platform"/>
            <consortium name="The Broad Institute Genome Sequencing Center for Infectious Disease"/>
            <person name="Wu L."/>
            <person name="Ma J."/>
        </authorList>
    </citation>
    <scope>NUCLEOTIDE SEQUENCE [LARGE SCALE GENOMIC DNA]</scope>
    <source>
        <strain evidence="4">CGMCC 1.18578</strain>
    </source>
</reference>